<dbReference type="AlphaFoldDB" id="A0A292Q2T8"/>
<gene>
    <name evidence="1" type="ORF">GSTUAT00001856001</name>
</gene>
<dbReference type="Proteomes" id="UP001412239">
    <property type="component" value="Unassembled WGS sequence"/>
</dbReference>
<organism evidence="1 2">
    <name type="scientific">Tuber aestivum</name>
    <name type="common">summer truffle</name>
    <dbReference type="NCBI Taxonomy" id="59557"/>
    <lineage>
        <taxon>Eukaryota</taxon>
        <taxon>Fungi</taxon>
        <taxon>Dikarya</taxon>
        <taxon>Ascomycota</taxon>
        <taxon>Pezizomycotina</taxon>
        <taxon>Pezizomycetes</taxon>
        <taxon>Pezizales</taxon>
        <taxon>Tuberaceae</taxon>
        <taxon>Tuber</taxon>
    </lineage>
</organism>
<accession>A0A292Q2T8</accession>
<reference evidence="1" key="1">
    <citation type="submission" date="2015-10" db="EMBL/GenBank/DDBJ databases">
        <authorList>
            <person name="Regsiter A."/>
            <person name="william w."/>
        </authorList>
    </citation>
    <scope>NUCLEOTIDE SEQUENCE</scope>
    <source>
        <strain evidence="1">Montdore</strain>
    </source>
</reference>
<proteinExistence type="predicted"/>
<protein>
    <submittedName>
        <fullName evidence="1">Uncharacterized protein</fullName>
    </submittedName>
</protein>
<evidence type="ECO:0000313" key="2">
    <source>
        <dbReference type="Proteomes" id="UP001412239"/>
    </source>
</evidence>
<dbReference type="EMBL" id="LN890962">
    <property type="protein sequence ID" value="CUS14126.1"/>
    <property type="molecule type" value="Genomic_DNA"/>
</dbReference>
<evidence type="ECO:0000313" key="1">
    <source>
        <dbReference type="EMBL" id="CUS14126.1"/>
    </source>
</evidence>
<keyword evidence="2" id="KW-1185">Reference proteome</keyword>
<sequence length="46" mass="4884">MAERIGRTDQDVSSYGTVSTDHGVLLSGLAACRPHSSHPRCSNRAS</sequence>
<name>A0A292Q2T8_9PEZI</name>
<dbReference type="PROSITE" id="PS51257">
    <property type="entry name" value="PROKAR_LIPOPROTEIN"/>
    <property type="match status" value="1"/>
</dbReference>